<feature type="chain" id="PRO_5011733025" evidence="1">
    <location>
        <begin position="23"/>
        <end position="526"/>
    </location>
</feature>
<evidence type="ECO:0000313" key="2">
    <source>
        <dbReference type="EMBL" id="SFE31789.1"/>
    </source>
</evidence>
<name>A0A1I1ZJB1_9GAMM</name>
<sequence>MKPAKTLALALLGLSLGAPCHASVYYVSDCQSGAEASCKPGSDANDGLSKAHPWQTLSKVASAIALLQPGDQILFARGSAQSGSLSIYNKNSVAANPIVLDAYAPDWSTTGALPILNVAAGVSGLNFQDSGLANHDEGYVVRNMNIRGGLSSSSGGTGVFLFNDVDHVLLENLEISGFAIGVNCAASHAAENPQTSDAKNDYITLRGSFIHDNGVQGYYNGGCGHVLVANNIFDNNGFAGPLLSHNHNIYIGDSGQDVTVSSNVLTRSAVGNGVCQGDPIVSHGQQVGLVIENNLIDESTGAGDGCYGIQVNPGYPAAENLGGSVIRGNTIVNVGGNGIAVGACPDCVIENNKIVQMLPRNFYGITMPTENIQTGTDAADQHLTVRNNTIYIAGGTASSVGIQVGTYGSQHVVVSNLVYFGNGSVAGTACFSTLGLAAERFTAFDYNLCFDAGSGGRYSRDYATLVQAGQAGFDRHGIARDPLFVRLPRAENHWSTALDPKSPTIGAGHPTLSIVPATPNIGQTKL</sequence>
<dbReference type="SMART" id="SM00710">
    <property type="entry name" value="PbH1"/>
    <property type="match status" value="10"/>
</dbReference>
<feature type="signal peptide" evidence="1">
    <location>
        <begin position="1"/>
        <end position="22"/>
    </location>
</feature>
<accession>A0A1I1ZJB1</accession>
<dbReference type="EMBL" id="FONH01000002">
    <property type="protein sequence ID" value="SFE31789.1"/>
    <property type="molecule type" value="Genomic_DNA"/>
</dbReference>
<evidence type="ECO:0000256" key="1">
    <source>
        <dbReference type="SAM" id="SignalP"/>
    </source>
</evidence>
<dbReference type="STRING" id="500610.SAMN02799615_00737"/>
<organism evidence="2 3">
    <name type="scientific">Dyella marensis</name>
    <dbReference type="NCBI Taxonomy" id="500610"/>
    <lineage>
        <taxon>Bacteria</taxon>
        <taxon>Pseudomonadati</taxon>
        <taxon>Pseudomonadota</taxon>
        <taxon>Gammaproteobacteria</taxon>
        <taxon>Lysobacterales</taxon>
        <taxon>Rhodanobacteraceae</taxon>
        <taxon>Dyella</taxon>
    </lineage>
</organism>
<dbReference type="Gene3D" id="2.160.20.10">
    <property type="entry name" value="Single-stranded right-handed beta-helix, Pectin lyase-like"/>
    <property type="match status" value="1"/>
</dbReference>
<dbReference type="InterPro" id="IPR012334">
    <property type="entry name" value="Pectin_lyas_fold"/>
</dbReference>
<dbReference type="Proteomes" id="UP000199477">
    <property type="component" value="Unassembled WGS sequence"/>
</dbReference>
<keyword evidence="3" id="KW-1185">Reference proteome</keyword>
<dbReference type="InterPro" id="IPR011050">
    <property type="entry name" value="Pectin_lyase_fold/virulence"/>
</dbReference>
<keyword evidence="1" id="KW-0732">Signal</keyword>
<dbReference type="RefSeq" id="WP_026636649.1">
    <property type="nucleotide sequence ID" value="NZ_FONH01000002.1"/>
</dbReference>
<dbReference type="InterPro" id="IPR006626">
    <property type="entry name" value="PbH1"/>
</dbReference>
<evidence type="ECO:0000313" key="3">
    <source>
        <dbReference type="Proteomes" id="UP000199477"/>
    </source>
</evidence>
<dbReference type="SUPFAM" id="SSF51126">
    <property type="entry name" value="Pectin lyase-like"/>
    <property type="match status" value="1"/>
</dbReference>
<gene>
    <name evidence="2" type="ORF">SAMN02799615_00737</name>
</gene>
<dbReference type="AlphaFoldDB" id="A0A1I1ZJB1"/>
<reference evidence="3" key="1">
    <citation type="submission" date="2016-10" db="EMBL/GenBank/DDBJ databases">
        <authorList>
            <person name="Varghese N."/>
            <person name="Submissions S."/>
        </authorList>
    </citation>
    <scope>NUCLEOTIDE SEQUENCE [LARGE SCALE GENOMIC DNA]</scope>
    <source>
        <strain evidence="3">UNC178MFTsu3.1</strain>
    </source>
</reference>
<protein>
    <submittedName>
        <fullName evidence="2">Right handed beta helix region</fullName>
    </submittedName>
</protein>
<proteinExistence type="predicted"/>